<evidence type="ECO:0000256" key="3">
    <source>
        <dbReference type="ARBA" id="ARBA00022670"/>
    </source>
</evidence>
<organism evidence="9 10">
    <name type="scientific">Bergeyella zoohelcum</name>
    <dbReference type="NCBI Taxonomy" id="1015"/>
    <lineage>
        <taxon>Bacteria</taxon>
        <taxon>Pseudomonadati</taxon>
        <taxon>Bacteroidota</taxon>
        <taxon>Flavobacteriia</taxon>
        <taxon>Flavobacteriales</taxon>
        <taxon>Weeksellaceae</taxon>
        <taxon>Bergeyella</taxon>
    </lineage>
</organism>
<dbReference type="InterPro" id="IPR008007">
    <property type="entry name" value="Peptidase_M42"/>
</dbReference>
<keyword evidence="5 9" id="KW-0378">Hydrolase</keyword>
<sequence>MTNSIFLWNFDHQKPFLFMKYTKNNLAFLENYLNVASPTGNEKAGQKIWMDYIRPFVDEVRYDAYGTCYGVINPEAEFKVVIEAHADEISWYVNYITDDGLIYVIRNGGSDHLIAPSKVVHIHGEKGIVKGVFGWPAIHTRIGAEKETTPKLDNIFIDCGATSKEEVLNLGIDVGCMITYPDEFFELNDKYFVCRALDNRIGGFMIAEVARKLHENNVKLPFGLYITNSVQEEVGLYGADMIADTIKPNIAIITDVTHDTTTPMIDKKKEGDQKCGDGPVVFFAPSVHHNIRETIISAAKEKNIPYQRAAASRATGTDTDVFAHSNGGVPSALISLPLRYMHTTVEMVAKEDVKNVIELIYATLLKLSPEMKLNYFD</sequence>
<evidence type="ECO:0000256" key="2">
    <source>
        <dbReference type="ARBA" id="ARBA00022438"/>
    </source>
</evidence>
<evidence type="ECO:0000256" key="5">
    <source>
        <dbReference type="ARBA" id="ARBA00022801"/>
    </source>
</evidence>
<protein>
    <submittedName>
        <fullName evidence="9">Aminopeptidase ysdC</fullName>
        <ecNumber evidence="9">3.4.11.-</ecNumber>
    </submittedName>
</protein>
<evidence type="ECO:0000256" key="1">
    <source>
        <dbReference type="ARBA" id="ARBA00006272"/>
    </source>
</evidence>
<feature type="binding site" evidence="8">
    <location>
        <position position="198"/>
    </location>
    <ligand>
        <name>Zn(2+)</name>
        <dbReference type="ChEBI" id="CHEBI:29105"/>
        <label>1</label>
    </ligand>
</feature>
<comment type="similarity">
    <text evidence="1 6">Belongs to the peptidase M42 family.</text>
</comment>
<name>A0A380ZV03_9FLAO</name>
<evidence type="ECO:0000256" key="4">
    <source>
        <dbReference type="ARBA" id="ARBA00022723"/>
    </source>
</evidence>
<keyword evidence="3" id="KW-0645">Protease</keyword>
<dbReference type="GO" id="GO:0006508">
    <property type="term" value="P:proteolysis"/>
    <property type="evidence" value="ECO:0007669"/>
    <property type="project" value="UniProtKB-KW"/>
</dbReference>
<dbReference type="PANTHER" id="PTHR32481:SF0">
    <property type="entry name" value="AMINOPEPTIDASE YPDE-RELATED"/>
    <property type="match status" value="1"/>
</dbReference>
<feature type="binding site" evidence="8">
    <location>
        <position position="342"/>
    </location>
    <ligand>
        <name>Zn(2+)</name>
        <dbReference type="ChEBI" id="CHEBI:29105"/>
        <label>2</label>
    </ligand>
</feature>
<dbReference type="GO" id="GO:0046872">
    <property type="term" value="F:metal ion binding"/>
    <property type="evidence" value="ECO:0007669"/>
    <property type="project" value="UniProtKB-UniRule"/>
</dbReference>
<dbReference type="PIRSF" id="PIRSF001123">
    <property type="entry name" value="PepA_GA"/>
    <property type="match status" value="1"/>
</dbReference>
<dbReference type="Gene3D" id="2.40.30.40">
    <property type="entry name" value="Peptidase M42, domain 2"/>
    <property type="match status" value="1"/>
</dbReference>
<dbReference type="Proteomes" id="UP000255515">
    <property type="component" value="Unassembled WGS sequence"/>
</dbReference>
<keyword evidence="4 8" id="KW-0479">Metal-binding</keyword>
<proteinExistence type="inferred from homology"/>
<dbReference type="InterPro" id="IPR051464">
    <property type="entry name" value="Peptidase_M42_aminopept"/>
</dbReference>
<feature type="binding site" evidence="8">
    <location>
        <position position="85"/>
    </location>
    <ligand>
        <name>Zn(2+)</name>
        <dbReference type="ChEBI" id="CHEBI:29105"/>
        <label>1</label>
    </ligand>
</feature>
<feature type="binding site" evidence="8">
    <location>
        <position position="255"/>
    </location>
    <ligand>
        <name>Zn(2+)</name>
        <dbReference type="ChEBI" id="CHEBI:29105"/>
        <label>1</label>
    </ligand>
</feature>
<dbReference type="Gene3D" id="3.40.630.10">
    <property type="entry name" value="Zn peptidases"/>
    <property type="match status" value="1"/>
</dbReference>
<dbReference type="SUPFAM" id="SSF101821">
    <property type="entry name" value="Aminopeptidase/glucanase lid domain"/>
    <property type="match status" value="1"/>
</dbReference>
<evidence type="ECO:0000313" key="10">
    <source>
        <dbReference type="Proteomes" id="UP000255515"/>
    </source>
</evidence>
<feature type="active site" description="Proton acceptor" evidence="7">
    <location>
        <position position="232"/>
    </location>
</feature>
<feature type="binding site" evidence="8">
    <location>
        <position position="198"/>
    </location>
    <ligand>
        <name>Zn(2+)</name>
        <dbReference type="ChEBI" id="CHEBI:29105"/>
        <label>2</label>
    </ligand>
</feature>
<dbReference type="CDD" id="cd05656">
    <property type="entry name" value="M42_Frv"/>
    <property type="match status" value="1"/>
</dbReference>
<dbReference type="GO" id="GO:0004177">
    <property type="term" value="F:aminopeptidase activity"/>
    <property type="evidence" value="ECO:0007669"/>
    <property type="project" value="UniProtKB-UniRule"/>
</dbReference>
<dbReference type="Pfam" id="PF05343">
    <property type="entry name" value="Peptidase_M42"/>
    <property type="match status" value="1"/>
</dbReference>
<comment type="cofactor">
    <cofactor evidence="8">
        <name>a divalent metal cation</name>
        <dbReference type="ChEBI" id="CHEBI:60240"/>
    </cofactor>
    <text evidence="8">Binds 2 divalent metal cations per subunit.</text>
</comment>
<feature type="binding site" evidence="8">
    <location>
        <position position="233"/>
    </location>
    <ligand>
        <name>Zn(2+)</name>
        <dbReference type="ChEBI" id="CHEBI:29105"/>
        <label>2</label>
    </ligand>
</feature>
<evidence type="ECO:0000256" key="7">
    <source>
        <dbReference type="PIRSR" id="PIRSR001123-1"/>
    </source>
</evidence>
<evidence type="ECO:0000256" key="6">
    <source>
        <dbReference type="PIRNR" id="PIRNR001123"/>
    </source>
</evidence>
<gene>
    <name evidence="9" type="primary">ysdC</name>
    <name evidence="9" type="ORF">NCTC11661_01990</name>
</gene>
<reference evidence="9 10" key="1">
    <citation type="submission" date="2018-06" db="EMBL/GenBank/DDBJ databases">
        <authorList>
            <consortium name="Pathogen Informatics"/>
            <person name="Doyle S."/>
        </authorList>
    </citation>
    <scope>NUCLEOTIDE SEQUENCE [LARGE SCALE GENOMIC DNA]</scope>
    <source>
        <strain evidence="9 10">NCTC11661</strain>
    </source>
</reference>
<keyword evidence="2 9" id="KW-0031">Aminopeptidase</keyword>
<dbReference type="EMBL" id="UFTJ01000003">
    <property type="protein sequence ID" value="SUV52844.1"/>
    <property type="molecule type" value="Genomic_DNA"/>
</dbReference>
<dbReference type="AlphaFoldDB" id="A0A380ZV03"/>
<accession>A0A380ZV03</accession>
<dbReference type="InterPro" id="IPR023367">
    <property type="entry name" value="Peptidase_M42_dom2"/>
</dbReference>
<dbReference type="SUPFAM" id="SSF53187">
    <property type="entry name" value="Zn-dependent exopeptidases"/>
    <property type="match status" value="1"/>
</dbReference>
<evidence type="ECO:0000313" key="9">
    <source>
        <dbReference type="EMBL" id="SUV52844.1"/>
    </source>
</evidence>
<dbReference type="EC" id="3.4.11.-" evidence="9"/>
<dbReference type="PANTHER" id="PTHR32481">
    <property type="entry name" value="AMINOPEPTIDASE"/>
    <property type="match status" value="1"/>
</dbReference>
<evidence type="ECO:0000256" key="8">
    <source>
        <dbReference type="PIRSR" id="PIRSR001123-2"/>
    </source>
</evidence>